<dbReference type="EMBL" id="JBBPBN010000003">
    <property type="protein sequence ID" value="KAK9043261.1"/>
    <property type="molecule type" value="Genomic_DNA"/>
</dbReference>
<proteinExistence type="predicted"/>
<evidence type="ECO:0000313" key="3">
    <source>
        <dbReference type="EMBL" id="KAK9043261.1"/>
    </source>
</evidence>
<feature type="compositionally biased region" description="Low complexity" evidence="1">
    <location>
        <begin position="268"/>
        <end position="283"/>
    </location>
</feature>
<feature type="transmembrane region" description="Helical" evidence="2">
    <location>
        <begin position="76"/>
        <end position="98"/>
    </location>
</feature>
<protein>
    <submittedName>
        <fullName evidence="3">Uncharacterized protein</fullName>
    </submittedName>
</protein>
<keyword evidence="4" id="KW-1185">Reference proteome</keyword>
<feature type="compositionally biased region" description="Low complexity" evidence="1">
    <location>
        <begin position="242"/>
        <end position="252"/>
    </location>
</feature>
<gene>
    <name evidence="3" type="ORF">V6N11_071608</name>
</gene>
<accession>A0ABR2U0L5</accession>
<evidence type="ECO:0000256" key="2">
    <source>
        <dbReference type="SAM" id="Phobius"/>
    </source>
</evidence>
<evidence type="ECO:0000313" key="4">
    <source>
        <dbReference type="Proteomes" id="UP001396334"/>
    </source>
</evidence>
<organism evidence="3 4">
    <name type="scientific">Hibiscus sabdariffa</name>
    <name type="common">roselle</name>
    <dbReference type="NCBI Taxonomy" id="183260"/>
    <lineage>
        <taxon>Eukaryota</taxon>
        <taxon>Viridiplantae</taxon>
        <taxon>Streptophyta</taxon>
        <taxon>Embryophyta</taxon>
        <taxon>Tracheophyta</taxon>
        <taxon>Spermatophyta</taxon>
        <taxon>Magnoliopsida</taxon>
        <taxon>eudicotyledons</taxon>
        <taxon>Gunneridae</taxon>
        <taxon>Pentapetalae</taxon>
        <taxon>rosids</taxon>
        <taxon>malvids</taxon>
        <taxon>Malvales</taxon>
        <taxon>Malvaceae</taxon>
        <taxon>Malvoideae</taxon>
        <taxon>Hibiscus</taxon>
    </lineage>
</organism>
<comment type="caution">
    <text evidence="3">The sequence shown here is derived from an EMBL/GenBank/DDBJ whole genome shotgun (WGS) entry which is preliminary data.</text>
</comment>
<dbReference type="Proteomes" id="UP001396334">
    <property type="component" value="Unassembled WGS sequence"/>
</dbReference>
<reference evidence="3 4" key="1">
    <citation type="journal article" date="2024" name="G3 (Bethesda)">
        <title>Genome assembly of Hibiscus sabdariffa L. provides insights into metabolisms of medicinal natural products.</title>
        <authorList>
            <person name="Kim T."/>
        </authorList>
    </citation>
    <scope>NUCLEOTIDE SEQUENCE [LARGE SCALE GENOMIC DNA]</scope>
    <source>
        <strain evidence="3">TK-2024</strain>
        <tissue evidence="3">Old leaves</tissue>
    </source>
</reference>
<sequence>MLPAASTSQRGMRGSGSQRSLTSGLLYSGDHPVLTFIATTSARGSFSTTTPGWCTACISVGTHVALLFLWCSALSFMILVLSISSCLLTCTFQIACWWPSSSSLGRNALALLGALSSLAPEPCSRSMDETRGWQVVAGPFSHLPGSVCSCSSNETQGWQTVVVPFSRFPGRVCGPSLDPPSLAVAMGASLLEPLFVACWRSPSGFILRPSCWAGPIGPKRPTAARPRSRVTVIEDDDSTPISSAASDSNAASRTTPVEPAPTSVAASTRTTKAPPVPTTTSTPPNAPLGEHEAYDPMVHVDMSNMLEDSLDILGDCPLSADLDDVIPSAGDDLANVAIDEAADSLIHEVASSILGELPRSVTTASAVSVAALVASLIAPALA</sequence>
<keyword evidence="2" id="KW-0472">Membrane</keyword>
<name>A0ABR2U0L5_9ROSI</name>
<keyword evidence="2" id="KW-0812">Transmembrane</keyword>
<feature type="region of interest" description="Disordered" evidence="1">
    <location>
        <begin position="217"/>
        <end position="291"/>
    </location>
</feature>
<evidence type="ECO:0000256" key="1">
    <source>
        <dbReference type="SAM" id="MobiDB-lite"/>
    </source>
</evidence>
<keyword evidence="2" id="KW-1133">Transmembrane helix</keyword>